<dbReference type="InterPro" id="IPR003661">
    <property type="entry name" value="HisK_dim/P_dom"/>
</dbReference>
<dbReference type="SUPFAM" id="SSF55874">
    <property type="entry name" value="ATPase domain of HSP90 chaperone/DNA topoisomerase II/histidine kinase"/>
    <property type="match status" value="1"/>
</dbReference>
<dbReference type="RefSeq" id="WP_133590879.1">
    <property type="nucleotide sequence ID" value="NZ_SNVV01000007.1"/>
</dbReference>
<dbReference type="PANTHER" id="PTHR43065:SF46">
    <property type="entry name" value="C4-DICARBOXYLATE TRANSPORT SENSOR PROTEIN DCTB"/>
    <property type="match status" value="1"/>
</dbReference>
<dbReference type="GO" id="GO:0005886">
    <property type="term" value="C:plasma membrane"/>
    <property type="evidence" value="ECO:0007669"/>
    <property type="project" value="UniProtKB-SubCell"/>
</dbReference>
<dbReference type="EMBL" id="SNVV01000007">
    <property type="protein sequence ID" value="TDN51369.1"/>
    <property type="molecule type" value="Genomic_DNA"/>
</dbReference>
<gene>
    <name evidence="19" type="ORF">C7389_107103</name>
</gene>
<dbReference type="SUPFAM" id="SSF103190">
    <property type="entry name" value="Sensory domain-like"/>
    <property type="match status" value="1"/>
</dbReference>
<keyword evidence="9" id="KW-0547">Nucleotide-binding</keyword>
<dbReference type="PRINTS" id="PR00344">
    <property type="entry name" value="BCTRLSENSOR"/>
</dbReference>
<dbReference type="PROSITE" id="PS50109">
    <property type="entry name" value="HIS_KIN"/>
    <property type="match status" value="1"/>
</dbReference>
<keyword evidence="8 17" id="KW-0812">Transmembrane</keyword>
<evidence type="ECO:0000256" key="13">
    <source>
        <dbReference type="ARBA" id="ARBA00023012"/>
    </source>
</evidence>
<dbReference type="InterPro" id="IPR033479">
    <property type="entry name" value="dCache_1"/>
</dbReference>
<keyword evidence="5" id="KW-0997">Cell inner membrane</keyword>
<dbReference type="GO" id="GO:0005524">
    <property type="term" value="F:ATP binding"/>
    <property type="evidence" value="ECO:0007669"/>
    <property type="project" value="UniProtKB-KW"/>
</dbReference>
<dbReference type="CDD" id="cd00082">
    <property type="entry name" value="HisKA"/>
    <property type="match status" value="1"/>
</dbReference>
<dbReference type="OrthoDB" id="9772100at2"/>
<dbReference type="InterPro" id="IPR017055">
    <property type="entry name" value="Sig_transdc_His_kinase_DctB"/>
</dbReference>
<evidence type="ECO:0000256" key="9">
    <source>
        <dbReference type="ARBA" id="ARBA00022741"/>
    </source>
</evidence>
<comment type="catalytic activity">
    <reaction evidence="1">
        <text>ATP + protein L-histidine = ADP + protein N-phospho-L-histidine.</text>
        <dbReference type="EC" id="2.7.13.3"/>
    </reaction>
</comment>
<keyword evidence="20" id="KW-1185">Reference proteome</keyword>
<evidence type="ECO:0000256" key="2">
    <source>
        <dbReference type="ARBA" id="ARBA00004429"/>
    </source>
</evidence>
<accession>A0A4R6E2V0</accession>
<dbReference type="InterPro" id="IPR029151">
    <property type="entry name" value="Sensor-like_sf"/>
</dbReference>
<dbReference type="Gene3D" id="3.30.450.20">
    <property type="entry name" value="PAS domain"/>
    <property type="match status" value="2"/>
</dbReference>
<keyword evidence="4" id="KW-1003">Cell membrane</keyword>
<dbReference type="InterPro" id="IPR004358">
    <property type="entry name" value="Sig_transdc_His_kin-like_C"/>
</dbReference>
<evidence type="ECO:0000256" key="7">
    <source>
        <dbReference type="ARBA" id="ARBA00022679"/>
    </source>
</evidence>
<evidence type="ECO:0000256" key="15">
    <source>
        <dbReference type="ARBA" id="ARBA00073143"/>
    </source>
</evidence>
<dbReference type="PANTHER" id="PTHR43065">
    <property type="entry name" value="SENSOR HISTIDINE KINASE"/>
    <property type="match status" value="1"/>
</dbReference>
<sequence>METDALPQPAPAFRRPAHPPHPLLLALCVVLVSLAGFGGYRLSEHVGMQALRVEASHRLDLFAAAVDAVVNRYAHLPATVELSPEVNSLLRLPGDAGRADAANRYLERLNHSIGSIAIFILDANGHAVAASNWNQPDSFVGEDLSFRPYFRSAMQGKVGRHFAIGTTRGDPGYFVSHPVMNAGRLLGVAVIKIGFADLDETWTSLGSPALIADDKGVVILTSVPAWLYTALAPLSEDDKAQIAADRLYNNRPIGRLPVTLAGGEENGSTARFDSRLVLPPTLPHNSGFYLAQSRGLPDTGWKLLVFSEVTPVRRQAATHAALTVVGAGFLILLLLVIAQRRRILQEKLEAQALLQRANAELEGKVGRRTRALTESIARLRKEIAERQHAEQTLRAAQDELVQAAKLAVLGRLATGITHELNQPLGAMRTLSGNAIEFIRRGDLATAEKNLGIIGRLIDQMGGIITPLKTFARKSPAVPARVDVAHAVANALFLLDQRLKRADITVHNGCEPGRAVAWCDQNRLEQVLVNLISNAIDAMRGQAVRELDLGAYTHGDGRVVLRVGDTGVGLPTTLQNRLFEPFFTTKPAGEGLGLGLAISRDIVREFGGDLVADNRARGGAFFTVFLPAAPEPPAP</sequence>
<protein>
    <recommendedName>
        <fullName evidence="15">C4-dicarboxylate transport sensor protein DctB</fullName>
        <ecNumber evidence="3">2.7.13.3</ecNumber>
    </recommendedName>
</protein>
<evidence type="ECO:0000256" key="5">
    <source>
        <dbReference type="ARBA" id="ARBA00022519"/>
    </source>
</evidence>
<keyword evidence="11" id="KW-0067">ATP-binding</keyword>
<feature type="domain" description="Histidine kinase" evidence="18">
    <location>
        <begin position="415"/>
        <end position="629"/>
    </location>
</feature>
<dbReference type="Pfam" id="PF02518">
    <property type="entry name" value="HATPase_c"/>
    <property type="match status" value="1"/>
</dbReference>
<evidence type="ECO:0000256" key="17">
    <source>
        <dbReference type="SAM" id="Phobius"/>
    </source>
</evidence>
<dbReference type="CDD" id="cd12914">
    <property type="entry name" value="PDC1_DGC_like"/>
    <property type="match status" value="1"/>
</dbReference>
<dbReference type="FunFam" id="1.10.287.130:FF:000049">
    <property type="entry name" value="C4-dicarboxylate transport sensor protein DctB"/>
    <property type="match status" value="1"/>
</dbReference>
<dbReference type="Pfam" id="PF02743">
    <property type="entry name" value="dCache_1"/>
    <property type="match status" value="1"/>
</dbReference>
<dbReference type="AlphaFoldDB" id="A0A4R6E2V0"/>
<evidence type="ECO:0000256" key="3">
    <source>
        <dbReference type="ARBA" id="ARBA00012438"/>
    </source>
</evidence>
<dbReference type="InterPro" id="IPR003594">
    <property type="entry name" value="HATPase_dom"/>
</dbReference>
<dbReference type="Gene3D" id="3.30.565.10">
    <property type="entry name" value="Histidine kinase-like ATPase, C-terminal domain"/>
    <property type="match status" value="1"/>
</dbReference>
<keyword evidence="7" id="KW-0808">Transferase</keyword>
<evidence type="ECO:0000313" key="20">
    <source>
        <dbReference type="Proteomes" id="UP000295129"/>
    </source>
</evidence>
<organism evidence="19 20">
    <name type="scientific">Azoarcus indigens</name>
    <dbReference type="NCBI Taxonomy" id="29545"/>
    <lineage>
        <taxon>Bacteria</taxon>
        <taxon>Pseudomonadati</taxon>
        <taxon>Pseudomonadota</taxon>
        <taxon>Betaproteobacteria</taxon>
        <taxon>Rhodocyclales</taxon>
        <taxon>Zoogloeaceae</taxon>
        <taxon>Azoarcus</taxon>
    </lineage>
</organism>
<keyword evidence="12 17" id="KW-1133">Transmembrane helix</keyword>
<comment type="subcellular location">
    <subcellularLocation>
        <location evidence="2">Cell inner membrane</location>
        <topology evidence="2">Multi-pass membrane protein</topology>
    </subcellularLocation>
</comment>
<keyword evidence="6" id="KW-0597">Phosphoprotein</keyword>
<evidence type="ECO:0000256" key="8">
    <source>
        <dbReference type="ARBA" id="ARBA00022692"/>
    </source>
</evidence>
<evidence type="ECO:0000256" key="10">
    <source>
        <dbReference type="ARBA" id="ARBA00022777"/>
    </source>
</evidence>
<keyword evidence="10 19" id="KW-0418">Kinase</keyword>
<dbReference type="Gene3D" id="1.10.287.130">
    <property type="match status" value="1"/>
</dbReference>
<evidence type="ECO:0000259" key="18">
    <source>
        <dbReference type="PROSITE" id="PS50109"/>
    </source>
</evidence>
<feature type="transmembrane region" description="Helical" evidence="17">
    <location>
        <begin position="316"/>
        <end position="338"/>
    </location>
</feature>
<dbReference type="PIRSF" id="PIRSF036431">
    <property type="entry name" value="STHK_DctB"/>
    <property type="match status" value="1"/>
</dbReference>
<dbReference type="Proteomes" id="UP000295129">
    <property type="component" value="Unassembled WGS sequence"/>
</dbReference>
<evidence type="ECO:0000256" key="12">
    <source>
        <dbReference type="ARBA" id="ARBA00022989"/>
    </source>
</evidence>
<feature type="coiled-coil region" evidence="16">
    <location>
        <begin position="340"/>
        <end position="406"/>
    </location>
</feature>
<keyword evidence="13" id="KW-0902">Two-component regulatory system</keyword>
<proteinExistence type="predicted"/>
<comment type="caution">
    <text evidence="19">The sequence shown here is derived from an EMBL/GenBank/DDBJ whole genome shotgun (WGS) entry which is preliminary data.</text>
</comment>
<evidence type="ECO:0000256" key="4">
    <source>
        <dbReference type="ARBA" id="ARBA00022475"/>
    </source>
</evidence>
<dbReference type="SMART" id="SM00388">
    <property type="entry name" value="HisKA"/>
    <property type="match status" value="1"/>
</dbReference>
<reference evidence="19 20" key="1">
    <citation type="submission" date="2019-03" db="EMBL/GenBank/DDBJ databases">
        <title>Genomic Encyclopedia of Type Strains, Phase IV (KMG-IV): sequencing the most valuable type-strain genomes for metagenomic binning, comparative biology and taxonomic classification.</title>
        <authorList>
            <person name="Goeker M."/>
        </authorList>
    </citation>
    <scope>NUCLEOTIDE SEQUENCE [LARGE SCALE GENOMIC DNA]</scope>
    <source>
        <strain evidence="19 20">DSM 12121</strain>
    </source>
</reference>
<keyword evidence="14 17" id="KW-0472">Membrane</keyword>
<dbReference type="EC" id="2.7.13.3" evidence="3"/>
<evidence type="ECO:0000256" key="11">
    <source>
        <dbReference type="ARBA" id="ARBA00022840"/>
    </source>
</evidence>
<evidence type="ECO:0000313" key="19">
    <source>
        <dbReference type="EMBL" id="TDN51369.1"/>
    </source>
</evidence>
<evidence type="ECO:0000256" key="6">
    <source>
        <dbReference type="ARBA" id="ARBA00022553"/>
    </source>
</evidence>
<evidence type="ECO:0000256" key="14">
    <source>
        <dbReference type="ARBA" id="ARBA00023136"/>
    </source>
</evidence>
<evidence type="ECO:0000256" key="1">
    <source>
        <dbReference type="ARBA" id="ARBA00000085"/>
    </source>
</evidence>
<dbReference type="SMART" id="SM00387">
    <property type="entry name" value="HATPase_c"/>
    <property type="match status" value="1"/>
</dbReference>
<dbReference type="SUPFAM" id="SSF47384">
    <property type="entry name" value="Homodimeric domain of signal transducing histidine kinase"/>
    <property type="match status" value="1"/>
</dbReference>
<feature type="transmembrane region" description="Helical" evidence="17">
    <location>
        <begin position="23"/>
        <end position="42"/>
    </location>
</feature>
<dbReference type="InterPro" id="IPR036890">
    <property type="entry name" value="HATPase_C_sf"/>
</dbReference>
<evidence type="ECO:0000256" key="16">
    <source>
        <dbReference type="SAM" id="Coils"/>
    </source>
</evidence>
<name>A0A4R6E2V0_9RHOO</name>
<dbReference type="InterPro" id="IPR036097">
    <property type="entry name" value="HisK_dim/P_sf"/>
</dbReference>
<keyword evidence="16" id="KW-0175">Coiled coil</keyword>
<dbReference type="InterPro" id="IPR005467">
    <property type="entry name" value="His_kinase_dom"/>
</dbReference>
<dbReference type="GO" id="GO:0000155">
    <property type="term" value="F:phosphorelay sensor kinase activity"/>
    <property type="evidence" value="ECO:0007669"/>
    <property type="project" value="InterPro"/>
</dbReference>